<evidence type="ECO:0000256" key="4">
    <source>
        <dbReference type="ARBA" id="ARBA00022840"/>
    </source>
</evidence>
<dbReference type="SUPFAM" id="SSF52540">
    <property type="entry name" value="P-loop containing nucleoside triphosphate hydrolases"/>
    <property type="match status" value="1"/>
</dbReference>
<evidence type="ECO:0000259" key="6">
    <source>
        <dbReference type="PROSITE" id="PS51192"/>
    </source>
</evidence>
<dbReference type="GO" id="GO:0016787">
    <property type="term" value="F:hydrolase activity"/>
    <property type="evidence" value="ECO:0007669"/>
    <property type="project" value="UniProtKB-KW"/>
</dbReference>
<dbReference type="Proteomes" id="UP000475862">
    <property type="component" value="Unassembled WGS sequence"/>
</dbReference>
<comment type="caution">
    <text evidence="8">The sequence shown here is derived from an EMBL/GenBank/DDBJ whole genome shotgun (WGS) entry which is preliminary data.</text>
</comment>
<evidence type="ECO:0000313" key="8">
    <source>
        <dbReference type="EMBL" id="KAE9538190.1"/>
    </source>
</evidence>
<accession>A0A6G0TTW3</accession>
<dbReference type="PIRSF" id="PIRSF005198">
    <property type="entry name" value="Antiviral_helicase_SKI2"/>
    <property type="match status" value="1"/>
</dbReference>
<dbReference type="Gene3D" id="1.10.3380.30">
    <property type="match status" value="1"/>
</dbReference>
<dbReference type="GO" id="GO:0055087">
    <property type="term" value="C:Ski complex"/>
    <property type="evidence" value="ECO:0007669"/>
    <property type="project" value="TreeGrafter"/>
</dbReference>
<dbReference type="PANTHER" id="PTHR12131">
    <property type="entry name" value="ATP-DEPENDENT RNA AND DNA HELICASE"/>
    <property type="match status" value="1"/>
</dbReference>
<protein>
    <recommendedName>
        <fullName evidence="10">Helicase SKI2W</fullName>
    </recommendedName>
</protein>
<evidence type="ECO:0008006" key="10">
    <source>
        <dbReference type="Google" id="ProtNLM"/>
    </source>
</evidence>
<dbReference type="InterPro" id="IPR016438">
    <property type="entry name" value="SKI2-like"/>
</dbReference>
<feature type="domain" description="Helicase ATP-binding" evidence="6">
    <location>
        <begin position="253"/>
        <end position="409"/>
    </location>
</feature>
<dbReference type="GO" id="GO:0003724">
    <property type="term" value="F:RNA helicase activity"/>
    <property type="evidence" value="ECO:0007669"/>
    <property type="project" value="UniProtKB-EC"/>
</dbReference>
<evidence type="ECO:0000256" key="3">
    <source>
        <dbReference type="ARBA" id="ARBA00022806"/>
    </source>
</evidence>
<dbReference type="FunFam" id="3.40.50.300:FF:000447">
    <property type="entry name" value="helicase SKI2W isoform X2"/>
    <property type="match status" value="1"/>
</dbReference>
<evidence type="ECO:0000256" key="2">
    <source>
        <dbReference type="ARBA" id="ARBA00022801"/>
    </source>
</evidence>
<dbReference type="AlphaFoldDB" id="A0A6G0TTW3"/>
<dbReference type="FunFam" id="3.40.50.300:FF:000354">
    <property type="entry name" value="ATP-dependent RNA helicase SKI2"/>
    <property type="match status" value="1"/>
</dbReference>
<evidence type="ECO:0000259" key="7">
    <source>
        <dbReference type="PROSITE" id="PS51194"/>
    </source>
</evidence>
<dbReference type="InterPro" id="IPR025696">
    <property type="entry name" value="Beta-barrel_MTR4"/>
</dbReference>
<dbReference type="SMART" id="SM00487">
    <property type="entry name" value="DEXDc"/>
    <property type="match status" value="1"/>
</dbReference>
<organism evidence="8 9">
    <name type="scientific">Aphis glycines</name>
    <name type="common">Soybean aphid</name>
    <dbReference type="NCBI Taxonomy" id="307491"/>
    <lineage>
        <taxon>Eukaryota</taxon>
        <taxon>Metazoa</taxon>
        <taxon>Ecdysozoa</taxon>
        <taxon>Arthropoda</taxon>
        <taxon>Hexapoda</taxon>
        <taxon>Insecta</taxon>
        <taxon>Pterygota</taxon>
        <taxon>Neoptera</taxon>
        <taxon>Paraneoptera</taxon>
        <taxon>Hemiptera</taxon>
        <taxon>Sternorrhyncha</taxon>
        <taxon>Aphidomorpha</taxon>
        <taxon>Aphidoidea</taxon>
        <taxon>Aphididae</taxon>
        <taxon>Aphidini</taxon>
        <taxon>Aphis</taxon>
        <taxon>Aphis</taxon>
    </lineage>
</organism>
<dbReference type="PANTHER" id="PTHR12131:SF1">
    <property type="entry name" value="ATP-DEPENDENT RNA HELICASE SUPV3L1, MITOCHONDRIAL-RELATED"/>
    <property type="match status" value="1"/>
</dbReference>
<sequence length="1251" mass="143968">MDNIKMKYEVPGGITSIMPSIPADLLSYINCIENLPVYKGESILPKRDINLPSLYADNDINYMPTNLIPERDPKTGKIVSYEEVINDPIFQSEGNSIPCLKSMNSQSTVDQHEDNTFQFQFDPNDLPIAPGMSNKLKINKNDQNTSINICAIDTAVEDEWTEDVGGFWDDEVPEIISQPDNIPEPISVDEINHIKKDENFVLKITGNAERVLVKSKWVEELDISKPIDNFDELLPDPAYKWEFELDTFQKQAVLKLEEKSSVFVAAHTSAGKTVIAEYAIALAKKHQLRCIYTSPIKALSNQKFRDFKKKFGDVGLITGDFQVKPEAQCLIVTTEILCSMLYSDSDKIKETEFVILDEVHYVNDRDRGHIWEQILIMLPKRVKLVMLSATVTNVIDFANWIGRTRDSKIYVVFTLYRPVPLEHYLYVGSNTSMEMKDNMHLIRKADSGFLIQGYRKASDLLKKNKEVKKYQDSKSIKDQKPKWINFLRFLDKNNLFPTVVFILSRKKCDMMAESLKNSVNFLLNNKESQANEYFFNDAIKKLKPEDRALPQVVLMKELLCQGIAVHHSGILPILKEIVEMQFQKSLVKCLFATETFAIGINMPARTVVFEAINKFDGIEKRNLAPAEYTQMAGRAGRRGHDDSGTVIIMANDQLPNDRELTNMMLGKSAKLESQFKVSYSIILNMFKKKNSETLEEILGSSFIEAARAKKKDEYTEELNSLKIIHENNNWEPTGKQDLTVKEFYLRAKDYLDCRNEEWDKLYAASDKSFSEVGRFVIITHQHYIGNLAIILSSNAKKIPREFRVLVLDNDKVNNEGSDNKMDSWYKFIYLSKKRRSLNKSLDDISNNAHTILTITSNSIFAITKFSGNFDNDSIIKNWEMRQNERFRDAAISTHCQRAITMLSEKTLLLNRAENDDSVISLLDLGIDNFELHRTMLHMHALENQVYNIELSDIIAFEEVFSKLYEYQTRIERIAELQHQISNKALQLYNEYISKVEILKELKYINPRNEITTQKGNVAATMGSHELLVTELLLCNMFEEMKPEEIAAVLSCLVCESKSNIDLEQIKEQNLINGMNLIKQKHDYIQSVESNYLSNYERVNLNFNLVKVLYLWAQEKPFSEIMEITDIQEGIIVRCIVQLNEILTVIKNAAKMIGTNKIISVLNAFNDYHNHCRLSVISEIDYVSVARRLQCLLFSVFTFVVVFPSVFRVFQLLDDFCEPDFGVMKIMKTYPSTIYTYHRNLKTYCVIAKAYS</sequence>
<dbReference type="Pfam" id="PF13234">
    <property type="entry name" value="MTR4_beta-barrel"/>
    <property type="match status" value="1"/>
</dbReference>
<dbReference type="SMART" id="SM00490">
    <property type="entry name" value="HELICc"/>
    <property type="match status" value="1"/>
</dbReference>
<dbReference type="OrthoDB" id="64767at2759"/>
<keyword evidence="2" id="KW-0378">Hydrolase</keyword>
<name>A0A6G0TTW3_APHGL</name>
<dbReference type="Gene3D" id="3.40.50.300">
    <property type="entry name" value="P-loop containing nucleotide triphosphate hydrolases"/>
    <property type="match status" value="2"/>
</dbReference>
<dbReference type="Pfam" id="PF00271">
    <property type="entry name" value="Helicase_C"/>
    <property type="match status" value="1"/>
</dbReference>
<dbReference type="InterPro" id="IPR014001">
    <property type="entry name" value="Helicase_ATP-bd"/>
</dbReference>
<dbReference type="SMART" id="SM01142">
    <property type="entry name" value="DSHCT"/>
    <property type="match status" value="1"/>
</dbReference>
<dbReference type="InterPro" id="IPR050699">
    <property type="entry name" value="RNA-DNA_Helicase"/>
</dbReference>
<dbReference type="EMBL" id="VYZN01000017">
    <property type="protein sequence ID" value="KAE9538190.1"/>
    <property type="molecule type" value="Genomic_DNA"/>
</dbReference>
<dbReference type="InterPro" id="IPR011545">
    <property type="entry name" value="DEAD/DEAH_box_helicase_dom"/>
</dbReference>
<proteinExistence type="predicted"/>
<evidence type="ECO:0000313" key="9">
    <source>
        <dbReference type="Proteomes" id="UP000475862"/>
    </source>
</evidence>
<dbReference type="GO" id="GO:0005524">
    <property type="term" value="F:ATP binding"/>
    <property type="evidence" value="ECO:0007669"/>
    <property type="project" value="UniProtKB-KW"/>
</dbReference>
<dbReference type="GO" id="GO:0070478">
    <property type="term" value="P:nuclear-transcribed mRNA catabolic process, 3'-5' exonucleolytic nonsense-mediated decay"/>
    <property type="evidence" value="ECO:0007669"/>
    <property type="project" value="TreeGrafter"/>
</dbReference>
<dbReference type="Pfam" id="PF00270">
    <property type="entry name" value="DEAD"/>
    <property type="match status" value="1"/>
</dbReference>
<keyword evidence="9" id="KW-1185">Reference proteome</keyword>
<dbReference type="InterPro" id="IPR027417">
    <property type="entry name" value="P-loop_NTPase"/>
</dbReference>
<feature type="domain" description="Helicase C-terminal" evidence="7">
    <location>
        <begin position="485"/>
        <end position="689"/>
    </location>
</feature>
<dbReference type="Pfam" id="PF08148">
    <property type="entry name" value="DSHCT"/>
    <property type="match status" value="1"/>
</dbReference>
<gene>
    <name evidence="8" type="ORF">AGLY_006162</name>
</gene>
<keyword evidence="1" id="KW-0547">Nucleotide-binding</keyword>
<dbReference type="PROSITE" id="PS51194">
    <property type="entry name" value="HELICASE_CTER"/>
    <property type="match status" value="1"/>
</dbReference>
<evidence type="ECO:0000256" key="1">
    <source>
        <dbReference type="ARBA" id="ARBA00022741"/>
    </source>
</evidence>
<dbReference type="InterPro" id="IPR001650">
    <property type="entry name" value="Helicase_C-like"/>
</dbReference>
<evidence type="ECO:0000256" key="5">
    <source>
        <dbReference type="ARBA" id="ARBA00047984"/>
    </source>
</evidence>
<keyword evidence="3" id="KW-0347">Helicase</keyword>
<comment type="catalytic activity">
    <reaction evidence="5">
        <text>ATP + H2O = ADP + phosphate + H(+)</text>
        <dbReference type="Rhea" id="RHEA:13065"/>
        <dbReference type="ChEBI" id="CHEBI:15377"/>
        <dbReference type="ChEBI" id="CHEBI:15378"/>
        <dbReference type="ChEBI" id="CHEBI:30616"/>
        <dbReference type="ChEBI" id="CHEBI:43474"/>
        <dbReference type="ChEBI" id="CHEBI:456216"/>
        <dbReference type="EC" id="3.6.4.13"/>
    </reaction>
</comment>
<dbReference type="GO" id="GO:0003723">
    <property type="term" value="F:RNA binding"/>
    <property type="evidence" value="ECO:0007669"/>
    <property type="project" value="InterPro"/>
</dbReference>
<reference evidence="8 9" key="1">
    <citation type="submission" date="2019-08" db="EMBL/GenBank/DDBJ databases">
        <title>The genome of the soybean aphid Biotype 1, its phylome, world population structure and adaptation to the North American continent.</title>
        <authorList>
            <person name="Giordano R."/>
            <person name="Donthu R.K."/>
            <person name="Hernandez A.G."/>
            <person name="Wright C.L."/>
            <person name="Zimin A.V."/>
        </authorList>
    </citation>
    <scope>NUCLEOTIDE SEQUENCE [LARGE SCALE GENOMIC DNA]</scope>
    <source>
        <tissue evidence="8">Whole aphids</tissue>
    </source>
</reference>
<dbReference type="CDD" id="cd18795">
    <property type="entry name" value="SF2_C_Ski2"/>
    <property type="match status" value="1"/>
</dbReference>
<keyword evidence="4" id="KW-0067">ATP-binding</keyword>
<dbReference type="InterPro" id="IPR012961">
    <property type="entry name" value="Ski2/MTR4_C"/>
</dbReference>
<dbReference type="PROSITE" id="PS51192">
    <property type="entry name" value="HELICASE_ATP_BIND_1"/>
    <property type="match status" value="1"/>
</dbReference>